<dbReference type="PANTHER" id="PTHR13914">
    <property type="entry name" value="PROLINE OXIDASE"/>
    <property type="match status" value="1"/>
</dbReference>
<evidence type="ECO:0000313" key="7">
    <source>
        <dbReference type="Proteomes" id="UP000887561"/>
    </source>
</evidence>
<dbReference type="GO" id="GO:0005739">
    <property type="term" value="C:mitochondrion"/>
    <property type="evidence" value="ECO:0007669"/>
    <property type="project" value="TreeGrafter"/>
</dbReference>
<comment type="similarity">
    <text evidence="2 5">Belongs to the proline oxidase family.</text>
</comment>
<evidence type="ECO:0000256" key="5">
    <source>
        <dbReference type="RuleBase" id="RU364054"/>
    </source>
</evidence>
<proteinExistence type="inferred from homology"/>
<keyword evidence="3 5" id="KW-0560">Oxidoreductase</keyword>
<dbReference type="SUPFAM" id="SSF51730">
    <property type="entry name" value="FAD-linked oxidoreductase"/>
    <property type="match status" value="1"/>
</dbReference>
<dbReference type="AlphaFoldDB" id="A0A915LUQ0"/>
<keyword evidence="5" id="KW-0274">FAD</keyword>
<dbReference type="PANTHER" id="PTHR13914:SF0">
    <property type="entry name" value="PROLINE DEHYDROGENASE 1, MITOCHONDRIAL"/>
    <property type="match status" value="1"/>
</dbReference>
<dbReference type="Pfam" id="PF01619">
    <property type="entry name" value="Pro_dh"/>
    <property type="match status" value="1"/>
</dbReference>
<keyword evidence="5" id="KW-0285">Flavoprotein</keyword>
<comment type="function">
    <text evidence="5">Converts proline to delta-1-pyrroline-5-carboxylate.</text>
</comment>
<dbReference type="InterPro" id="IPR015659">
    <property type="entry name" value="Proline_oxidase"/>
</dbReference>
<organism evidence="7 8">
    <name type="scientific">Meloidogyne javanica</name>
    <name type="common">Root-knot nematode worm</name>
    <dbReference type="NCBI Taxonomy" id="6303"/>
    <lineage>
        <taxon>Eukaryota</taxon>
        <taxon>Metazoa</taxon>
        <taxon>Ecdysozoa</taxon>
        <taxon>Nematoda</taxon>
        <taxon>Chromadorea</taxon>
        <taxon>Rhabditida</taxon>
        <taxon>Tylenchina</taxon>
        <taxon>Tylenchomorpha</taxon>
        <taxon>Tylenchoidea</taxon>
        <taxon>Meloidogynidae</taxon>
        <taxon>Meloidogyninae</taxon>
        <taxon>Meloidogyne</taxon>
        <taxon>Meloidogyne incognita group</taxon>
    </lineage>
</organism>
<feature type="domain" description="Proline dehydrogenase" evidence="6">
    <location>
        <begin position="18"/>
        <end position="56"/>
    </location>
</feature>
<dbReference type="Proteomes" id="UP000887561">
    <property type="component" value="Unplaced"/>
</dbReference>
<dbReference type="InterPro" id="IPR029041">
    <property type="entry name" value="FAD-linked_oxidoreductase-like"/>
</dbReference>
<evidence type="ECO:0000256" key="2">
    <source>
        <dbReference type="ARBA" id="ARBA00005869"/>
    </source>
</evidence>
<protein>
    <recommendedName>
        <fullName evidence="5">Proline dehydrogenase</fullName>
        <ecNumber evidence="5">1.5.5.2</ecNumber>
    </recommendedName>
</protein>
<reference evidence="8" key="1">
    <citation type="submission" date="2022-11" db="UniProtKB">
        <authorList>
            <consortium name="WormBaseParasite"/>
        </authorList>
    </citation>
    <scope>IDENTIFICATION</scope>
</reference>
<comment type="cofactor">
    <cofactor evidence="5">
        <name>FAD</name>
        <dbReference type="ChEBI" id="CHEBI:57692"/>
    </cofactor>
</comment>
<evidence type="ECO:0000256" key="3">
    <source>
        <dbReference type="ARBA" id="ARBA00023002"/>
    </source>
</evidence>
<evidence type="ECO:0000313" key="8">
    <source>
        <dbReference type="WBParaSite" id="scaffold1966_cov305.g3960"/>
    </source>
</evidence>
<evidence type="ECO:0000259" key="6">
    <source>
        <dbReference type="Pfam" id="PF01619"/>
    </source>
</evidence>
<dbReference type="Gene3D" id="3.20.20.220">
    <property type="match status" value="1"/>
</dbReference>
<dbReference type="EC" id="1.5.5.2" evidence="5"/>
<dbReference type="GO" id="GO:0071949">
    <property type="term" value="F:FAD binding"/>
    <property type="evidence" value="ECO:0007669"/>
    <property type="project" value="TreeGrafter"/>
</dbReference>
<dbReference type="GO" id="GO:0010133">
    <property type="term" value="P:L-proline catabolic process to L-glutamate"/>
    <property type="evidence" value="ECO:0007669"/>
    <property type="project" value="TreeGrafter"/>
</dbReference>
<dbReference type="WBParaSite" id="scaffold1966_cov305.g3960">
    <property type="protein sequence ID" value="scaffold1966_cov305.g3960"/>
    <property type="gene ID" value="scaffold1966_cov305.g3960"/>
</dbReference>
<evidence type="ECO:0000256" key="4">
    <source>
        <dbReference type="ARBA" id="ARBA00023062"/>
    </source>
</evidence>
<name>A0A915LUQ0_MELJA</name>
<keyword evidence="4 5" id="KW-0642">Proline metabolism</keyword>
<sequence length="112" mass="12750">MNALRESLYKFKNYYCASFSLGQAGYSVYKYIPWGPVEDVLPYLSRRALENGTMLNNLGKERRLLWGELKRRLSGGQFFYKPPKSGICSSPPVILSNDTASTIDKFDIVRGQ</sequence>
<comment type="pathway">
    <text evidence="1">Amino-acid degradation; L-proline degradation into L-glutamate; L-glutamate from L-proline: step 1/2.</text>
</comment>
<keyword evidence="7" id="KW-1185">Reference proteome</keyword>
<evidence type="ECO:0000256" key="1">
    <source>
        <dbReference type="ARBA" id="ARBA00004739"/>
    </source>
</evidence>
<dbReference type="InterPro" id="IPR002872">
    <property type="entry name" value="Proline_DH_dom"/>
</dbReference>
<dbReference type="GO" id="GO:0004657">
    <property type="term" value="F:proline dehydrogenase activity"/>
    <property type="evidence" value="ECO:0007669"/>
    <property type="project" value="UniProtKB-EC"/>
</dbReference>
<accession>A0A915LUQ0</accession>
<comment type="catalytic activity">
    <reaction evidence="5">
        <text>L-proline + a quinone = (S)-1-pyrroline-5-carboxylate + a quinol + H(+)</text>
        <dbReference type="Rhea" id="RHEA:23784"/>
        <dbReference type="ChEBI" id="CHEBI:15378"/>
        <dbReference type="ChEBI" id="CHEBI:17388"/>
        <dbReference type="ChEBI" id="CHEBI:24646"/>
        <dbReference type="ChEBI" id="CHEBI:60039"/>
        <dbReference type="ChEBI" id="CHEBI:132124"/>
        <dbReference type="EC" id="1.5.5.2"/>
    </reaction>
</comment>